<protein>
    <submittedName>
        <fullName evidence="1">Uncharacterized protein</fullName>
    </submittedName>
</protein>
<dbReference type="EMBL" id="FNQN01000007">
    <property type="protein sequence ID" value="SEA54007.1"/>
    <property type="molecule type" value="Genomic_DNA"/>
</dbReference>
<evidence type="ECO:0000313" key="2">
    <source>
        <dbReference type="Proteomes" id="UP000199409"/>
    </source>
</evidence>
<evidence type="ECO:0000313" key="1">
    <source>
        <dbReference type="EMBL" id="SEA54007.1"/>
    </source>
</evidence>
<sequence length="46" mass="5478">MVRFVRLVIPTYQHHITQRGVRSMDISALFIRCLNIWMKVLVSGQY</sequence>
<organism evidence="1 2">
    <name type="scientific">Desulfuromusa kysingii</name>
    <dbReference type="NCBI Taxonomy" id="37625"/>
    <lineage>
        <taxon>Bacteria</taxon>
        <taxon>Pseudomonadati</taxon>
        <taxon>Thermodesulfobacteriota</taxon>
        <taxon>Desulfuromonadia</taxon>
        <taxon>Desulfuromonadales</taxon>
        <taxon>Geopsychrobacteraceae</taxon>
        <taxon>Desulfuromusa</taxon>
    </lineage>
</organism>
<dbReference type="AlphaFoldDB" id="A0A1H4C110"/>
<name>A0A1H4C110_9BACT</name>
<proteinExistence type="predicted"/>
<dbReference type="Proteomes" id="UP000199409">
    <property type="component" value="Unassembled WGS sequence"/>
</dbReference>
<accession>A0A1H4C110</accession>
<gene>
    <name evidence="1" type="ORF">SAMN05660420_02375</name>
</gene>
<reference evidence="1 2" key="1">
    <citation type="submission" date="2016-10" db="EMBL/GenBank/DDBJ databases">
        <authorList>
            <person name="de Groot N.N."/>
        </authorList>
    </citation>
    <scope>NUCLEOTIDE SEQUENCE [LARGE SCALE GENOMIC DNA]</scope>
    <source>
        <strain evidence="1 2">DSM 7343</strain>
    </source>
</reference>
<keyword evidence="2" id="KW-1185">Reference proteome</keyword>